<dbReference type="RefSeq" id="WP_139757382.1">
    <property type="nucleotide sequence ID" value="NZ_CP039852.1"/>
</dbReference>
<keyword evidence="3" id="KW-1185">Reference proteome</keyword>
<dbReference type="Pfam" id="PF01928">
    <property type="entry name" value="CYTH"/>
    <property type="match status" value="1"/>
</dbReference>
<dbReference type="KEGG" id="salk:FBQ74_14735"/>
<dbReference type="SMART" id="SM01118">
    <property type="entry name" value="CYTH"/>
    <property type="match status" value="1"/>
</dbReference>
<sequence length="501" mass="56589">MSEIELKFVSRHNTLDDFLEKVVPALKQLGMTVSAPHHMSLQNDYYDTPDHDFQTHKMGFRVRGNNGEFEQTLKTQGTVRGGLHERAEYNIPLEEATPDLTLFDKKVWPKGVNASALNKSLEHQFSTHFTRHAIDIEHNGSEIEVVLDEGEAFTSKARSAINEIELEMKAGDVPPLFDIADIINSILPVRVSDVSKAAQGYQLLNGMSPSVSALPDFLALPDDASTETAFMAAAQQALSHWQYHEHLFLQTGSAKVLAEVTVSIRLLLQAVSLYLPVLQCTQMLELHKQLMAYVPQWAWQEDLQSLRHVVSKKSLFNKCLSRYPSLQSYLQGRKAGLIHAHDPETLMHSTESTAIKLTVTRLLTEKPWQNESTTSHMPVTEHAKGWLSQGWQTVQQSMSPAQPMAAANYIAIEVVLRQTLWNGFLLADLFSGERHAFRAPWLDILTGIDELKALQMLRTMISDADPQEQRDIAEWITEKEANLLKVMERTRKVGMQGDIYW</sequence>
<dbReference type="InterPro" id="IPR023577">
    <property type="entry name" value="CYTH_domain"/>
</dbReference>
<dbReference type="Gene3D" id="2.40.320.10">
    <property type="entry name" value="Hypothetical Protein Pfu-838710-001"/>
    <property type="match status" value="1"/>
</dbReference>
<gene>
    <name evidence="2" type="ORF">FBQ74_14735</name>
</gene>
<dbReference type="Proteomes" id="UP000304912">
    <property type="component" value="Chromosome"/>
</dbReference>
<proteinExistence type="predicted"/>
<dbReference type="PANTHER" id="PTHR39569">
    <property type="entry name" value="INORGANIC TRIPHOSPHATASE"/>
    <property type="match status" value="1"/>
</dbReference>
<dbReference type="EMBL" id="CP039852">
    <property type="protein sequence ID" value="QCZ94645.1"/>
    <property type="molecule type" value="Genomic_DNA"/>
</dbReference>
<evidence type="ECO:0000313" key="2">
    <source>
        <dbReference type="EMBL" id="QCZ94645.1"/>
    </source>
</evidence>
<dbReference type="GO" id="GO:0050355">
    <property type="term" value="F:inorganic triphosphate phosphatase activity"/>
    <property type="evidence" value="ECO:0007669"/>
    <property type="project" value="InterPro"/>
</dbReference>
<dbReference type="GO" id="GO:0046872">
    <property type="term" value="F:metal ion binding"/>
    <property type="evidence" value="ECO:0007669"/>
    <property type="project" value="TreeGrafter"/>
</dbReference>
<organism evidence="2 3">
    <name type="scientific">Salinimonas iocasae</name>
    <dbReference type="NCBI Taxonomy" id="2572577"/>
    <lineage>
        <taxon>Bacteria</taxon>
        <taxon>Pseudomonadati</taxon>
        <taxon>Pseudomonadota</taxon>
        <taxon>Gammaproteobacteria</taxon>
        <taxon>Alteromonadales</taxon>
        <taxon>Alteromonadaceae</taxon>
        <taxon>Alteromonas/Salinimonas group</taxon>
        <taxon>Salinimonas</taxon>
    </lineage>
</organism>
<evidence type="ECO:0000259" key="1">
    <source>
        <dbReference type="PROSITE" id="PS51707"/>
    </source>
</evidence>
<dbReference type="OrthoDB" id="3034217at2"/>
<protein>
    <submittedName>
        <fullName evidence="2">CYTH domain-containing protein</fullName>
    </submittedName>
</protein>
<dbReference type="PROSITE" id="PS51707">
    <property type="entry name" value="CYTH"/>
    <property type="match status" value="1"/>
</dbReference>
<evidence type="ECO:0000313" key="3">
    <source>
        <dbReference type="Proteomes" id="UP000304912"/>
    </source>
</evidence>
<dbReference type="InterPro" id="IPR039013">
    <property type="entry name" value="YgiF"/>
</dbReference>
<dbReference type="InterPro" id="IPR033469">
    <property type="entry name" value="CYTH-like_dom_sf"/>
</dbReference>
<name>A0A5B7YGK8_9ALTE</name>
<accession>A0A5B7YGK8</accession>
<dbReference type="SUPFAM" id="SSF55154">
    <property type="entry name" value="CYTH-like phosphatases"/>
    <property type="match status" value="1"/>
</dbReference>
<dbReference type="AlphaFoldDB" id="A0A5B7YGK8"/>
<reference evidence="2 3" key="1">
    <citation type="submission" date="2019-04" db="EMBL/GenBank/DDBJ databases">
        <title>Salinimonas iocasae sp. nov., a halophilic bacterium isolated from the outer tube casing of tubeworms in Okinawa Trough.</title>
        <authorList>
            <person name="Zhang H."/>
            <person name="Wang H."/>
            <person name="Li C."/>
        </authorList>
    </citation>
    <scope>NUCLEOTIDE SEQUENCE [LARGE SCALE GENOMIC DNA]</scope>
    <source>
        <strain evidence="2 3">KX18D6</strain>
    </source>
</reference>
<dbReference type="PANTHER" id="PTHR39569:SF1">
    <property type="entry name" value="INORGANIC TRIPHOSPHATASE"/>
    <property type="match status" value="1"/>
</dbReference>
<feature type="domain" description="CYTH" evidence="1">
    <location>
        <begin position="1"/>
        <end position="207"/>
    </location>
</feature>
<dbReference type="CDD" id="cd07756">
    <property type="entry name" value="CYTH-like_Pase_CHAD"/>
    <property type="match status" value="1"/>
</dbReference>